<reference evidence="2" key="1">
    <citation type="submission" date="2019-09" db="EMBL/GenBank/DDBJ databases">
        <title>Draft genome information of white flower Hibiscus syriacus.</title>
        <authorList>
            <person name="Kim Y.-M."/>
        </authorList>
    </citation>
    <scope>NUCLEOTIDE SEQUENCE [LARGE SCALE GENOMIC DNA]</scope>
    <source>
        <strain evidence="2">YM2019G1</strain>
    </source>
</reference>
<feature type="compositionally biased region" description="Polar residues" evidence="1">
    <location>
        <begin position="1"/>
        <end position="12"/>
    </location>
</feature>
<protein>
    <submittedName>
        <fullName evidence="2">N-terminal</fullName>
    </submittedName>
</protein>
<sequence>MATLNPVNNPSGIGNFGGDRVPRNRLLPPSSPRFIRGSSNPEAQAFDKTKESISHGADEKVADNVKDNATSTANQVKENATGMTGKVTGTAQGTLSAKAKQVWETAIETAQKAKETVLGKADDSKDGIKEIKQSMDNN</sequence>
<evidence type="ECO:0000313" key="3">
    <source>
        <dbReference type="Proteomes" id="UP000436088"/>
    </source>
</evidence>
<accession>A0A6A3CZ77</accession>
<comment type="caution">
    <text evidence="2">The sequence shown here is derived from an EMBL/GenBank/DDBJ whole genome shotgun (WGS) entry which is preliminary data.</text>
</comment>
<evidence type="ECO:0000313" key="2">
    <source>
        <dbReference type="EMBL" id="KAE8733674.1"/>
    </source>
</evidence>
<keyword evidence="3" id="KW-1185">Reference proteome</keyword>
<feature type="region of interest" description="Disordered" evidence="1">
    <location>
        <begin position="1"/>
        <end position="61"/>
    </location>
</feature>
<feature type="region of interest" description="Disordered" evidence="1">
    <location>
        <begin position="118"/>
        <end position="138"/>
    </location>
</feature>
<gene>
    <name evidence="2" type="ORF">F3Y22_tig00001120pilonHSYRG00365</name>
</gene>
<name>A0A6A3CZ77_HIBSY</name>
<dbReference type="EMBL" id="VEPZ02000094">
    <property type="protein sequence ID" value="KAE8733674.1"/>
    <property type="molecule type" value="Genomic_DNA"/>
</dbReference>
<organism evidence="2 3">
    <name type="scientific">Hibiscus syriacus</name>
    <name type="common">Rose of Sharon</name>
    <dbReference type="NCBI Taxonomy" id="106335"/>
    <lineage>
        <taxon>Eukaryota</taxon>
        <taxon>Viridiplantae</taxon>
        <taxon>Streptophyta</taxon>
        <taxon>Embryophyta</taxon>
        <taxon>Tracheophyta</taxon>
        <taxon>Spermatophyta</taxon>
        <taxon>Magnoliopsida</taxon>
        <taxon>eudicotyledons</taxon>
        <taxon>Gunneridae</taxon>
        <taxon>Pentapetalae</taxon>
        <taxon>rosids</taxon>
        <taxon>malvids</taxon>
        <taxon>Malvales</taxon>
        <taxon>Malvaceae</taxon>
        <taxon>Malvoideae</taxon>
        <taxon>Hibiscus</taxon>
    </lineage>
</organism>
<feature type="compositionally biased region" description="Basic and acidic residues" evidence="1">
    <location>
        <begin position="45"/>
        <end position="61"/>
    </location>
</feature>
<evidence type="ECO:0000256" key="1">
    <source>
        <dbReference type="SAM" id="MobiDB-lite"/>
    </source>
</evidence>
<dbReference type="Proteomes" id="UP000436088">
    <property type="component" value="Unassembled WGS sequence"/>
</dbReference>
<dbReference type="AlphaFoldDB" id="A0A6A3CZ77"/>
<proteinExistence type="predicted"/>